<dbReference type="AlphaFoldDB" id="A0A844HMI4"/>
<evidence type="ECO:0000256" key="2">
    <source>
        <dbReference type="SAM" id="MobiDB-lite"/>
    </source>
</evidence>
<sequence length="578" mass="63640">MTTPPKARVFRISREESVLAVTRESGAVETARKVQVELRKRNETTGGGNDPSKLFANEEDGFGDMRFPGATGPANTEPPADLDERIAAVRAENLTGRQLRMARRIASMHEIEAETDEEAVVLLRERGIDPFHRAALGQVIADEGARAQQSTDQRGLPVPTQAPGQLRKRGSEIMPIAPTQFPGQTKLPSRDALSEDKRAAEIIRIQQDIARRRRRKLTMLAARLIALVGIPTIIAGYYYFNVATPLYATNSQFQIQQADQAAPSGLGGLFSGTSLATNTDSVSVQSYLTSRDAMMRLDREHGFKTAFQDEKVDPILRLPPDATNEQTYKLYMNSVKIGYDPTEGVINMEVIAPDPKQSQDFSMALIKYAEGQVDQLTARLRGDQMQGSIESYEDAEKKVKEAQMHVQELQEKLGVLDPMAESSVVMGHIAELERQLADKRLELGQLEANRVPNRSRVQGVKGDISRLEQMLAETRSQLTEGSAARGSLATISGQIRIAESDLATRQELLATAAAQMETARIEANKQVRYLSLSVAPVAPDEATYPKAFQNTIVAFLIFSGIYLMLSLTASILREQVSS</sequence>
<proteinExistence type="predicted"/>
<dbReference type="PANTHER" id="PTHR32309:SF13">
    <property type="entry name" value="FERRIC ENTEROBACTIN TRANSPORT PROTEIN FEPE"/>
    <property type="match status" value="1"/>
</dbReference>
<comment type="caution">
    <text evidence="4">The sequence shown here is derived from an EMBL/GenBank/DDBJ whole genome shotgun (WGS) entry which is preliminary data.</text>
</comment>
<dbReference type="InterPro" id="IPR050445">
    <property type="entry name" value="Bact_polysacc_biosynth/exp"/>
</dbReference>
<evidence type="ECO:0000256" key="3">
    <source>
        <dbReference type="SAM" id="Phobius"/>
    </source>
</evidence>
<evidence type="ECO:0000313" key="5">
    <source>
        <dbReference type="Proteomes" id="UP000449846"/>
    </source>
</evidence>
<dbReference type="RefSeq" id="WP_155041466.1">
    <property type="nucleotide sequence ID" value="NZ_JBHGCD010000012.1"/>
</dbReference>
<keyword evidence="3" id="KW-0472">Membrane</keyword>
<dbReference type="EMBL" id="WMIG01000016">
    <property type="protein sequence ID" value="MTH61513.1"/>
    <property type="molecule type" value="Genomic_DNA"/>
</dbReference>
<feature type="transmembrane region" description="Helical" evidence="3">
    <location>
        <begin position="552"/>
        <end position="572"/>
    </location>
</feature>
<keyword evidence="3" id="KW-1133">Transmembrane helix</keyword>
<feature type="transmembrane region" description="Helical" evidence="3">
    <location>
        <begin position="220"/>
        <end position="240"/>
    </location>
</feature>
<organism evidence="4 5">
    <name type="scientific">Paracoccus litorisediminis</name>
    <dbReference type="NCBI Taxonomy" id="2006130"/>
    <lineage>
        <taxon>Bacteria</taxon>
        <taxon>Pseudomonadati</taxon>
        <taxon>Pseudomonadota</taxon>
        <taxon>Alphaproteobacteria</taxon>
        <taxon>Rhodobacterales</taxon>
        <taxon>Paracoccaceae</taxon>
        <taxon>Paracoccus</taxon>
    </lineage>
</organism>
<keyword evidence="3" id="KW-0812">Transmembrane</keyword>
<name>A0A844HMI4_9RHOB</name>
<dbReference type="Gene3D" id="6.10.140.920">
    <property type="match status" value="1"/>
</dbReference>
<evidence type="ECO:0000313" key="4">
    <source>
        <dbReference type="EMBL" id="MTH61513.1"/>
    </source>
</evidence>
<dbReference type="OrthoDB" id="7810642at2"/>
<dbReference type="GO" id="GO:0004713">
    <property type="term" value="F:protein tyrosine kinase activity"/>
    <property type="evidence" value="ECO:0007669"/>
    <property type="project" value="TreeGrafter"/>
</dbReference>
<evidence type="ECO:0000256" key="1">
    <source>
        <dbReference type="SAM" id="Coils"/>
    </source>
</evidence>
<keyword evidence="1" id="KW-0175">Coiled coil</keyword>
<gene>
    <name evidence="4" type="ORF">GL300_20055</name>
</gene>
<feature type="coiled-coil region" evidence="1">
    <location>
        <begin position="392"/>
        <end position="477"/>
    </location>
</feature>
<accession>A0A844HMI4</accession>
<feature type="region of interest" description="Disordered" evidence="2">
    <location>
        <begin position="144"/>
        <end position="165"/>
    </location>
</feature>
<reference evidence="4 5" key="1">
    <citation type="submission" date="2019-11" db="EMBL/GenBank/DDBJ databases">
        <authorList>
            <person name="Dong K."/>
        </authorList>
    </citation>
    <scope>NUCLEOTIDE SEQUENCE [LARGE SCALE GENOMIC DNA]</scope>
    <source>
        <strain evidence="4 5">NBRC 112902</strain>
    </source>
</reference>
<protein>
    <submittedName>
        <fullName evidence="4">Capsule biosynthesis protein</fullName>
    </submittedName>
</protein>
<dbReference type="PANTHER" id="PTHR32309">
    <property type="entry name" value="TYROSINE-PROTEIN KINASE"/>
    <property type="match status" value="1"/>
</dbReference>
<dbReference type="Proteomes" id="UP000449846">
    <property type="component" value="Unassembled WGS sequence"/>
</dbReference>
<dbReference type="GO" id="GO:0005886">
    <property type="term" value="C:plasma membrane"/>
    <property type="evidence" value="ECO:0007669"/>
    <property type="project" value="TreeGrafter"/>
</dbReference>
<keyword evidence="5" id="KW-1185">Reference proteome</keyword>